<evidence type="ECO:0000259" key="3">
    <source>
        <dbReference type="PROSITE" id="PS51462"/>
    </source>
</evidence>
<organism evidence="4 5">
    <name type="scientific">Evansella cellulosilytica (strain ATCC 21833 / DSM 2522 / FERM P-1141 / JCM 9156 / N-4)</name>
    <name type="common">Bacillus cellulosilyticus</name>
    <dbReference type="NCBI Taxonomy" id="649639"/>
    <lineage>
        <taxon>Bacteria</taxon>
        <taxon>Bacillati</taxon>
        <taxon>Bacillota</taxon>
        <taxon>Bacilli</taxon>
        <taxon>Bacillales</taxon>
        <taxon>Bacillaceae</taxon>
        <taxon>Evansella</taxon>
    </lineage>
</organism>
<comment type="cofactor">
    <cofactor evidence="1">
        <name>Mg(2+)</name>
        <dbReference type="ChEBI" id="CHEBI:18420"/>
    </cofactor>
</comment>
<evidence type="ECO:0000256" key="2">
    <source>
        <dbReference type="ARBA" id="ARBA00022801"/>
    </source>
</evidence>
<dbReference type="InterPro" id="IPR020084">
    <property type="entry name" value="NUDIX_hydrolase_CS"/>
</dbReference>
<dbReference type="CDD" id="cd03424">
    <property type="entry name" value="NUDIX_ADPRase_Nudt5_UGPPase_Nudt14"/>
    <property type="match status" value="1"/>
</dbReference>
<dbReference type="STRING" id="649639.Bcell_1782"/>
<proteinExistence type="predicted"/>
<dbReference type="FunFam" id="3.90.79.10:FF:000024">
    <property type="entry name" value="ADP-ribose pyrophosphatase"/>
    <property type="match status" value="1"/>
</dbReference>
<dbReference type="OrthoDB" id="9806150at2"/>
<gene>
    <name evidence="4" type="ordered locus">Bcell_1782</name>
</gene>
<sequence>MNKFSEKTIKRETIFEGKIIDLSVHDVELPNGEMSKREIVNHPGAVAVIAVTDKDEVILVEQFRKPLEKTIAEIPAGKLEKGENPLQCAKRELEEETGLVAGKWTKLTSFYTSPGFANEIIYIYLAEQLSDGQLNLDEDEFVECFKATLEEAEKLIEKEIIHDAKTIYAIQYLNLLKYRCKK</sequence>
<reference evidence="4" key="1">
    <citation type="submission" date="2010-12" db="EMBL/GenBank/DDBJ databases">
        <title>Complete sequence of Bacillus cellulosilyticus DSM 2522.</title>
        <authorList>
            <consortium name="US DOE Joint Genome Institute"/>
            <person name="Lucas S."/>
            <person name="Copeland A."/>
            <person name="Lapidus A."/>
            <person name="Cheng J.-F."/>
            <person name="Bruce D."/>
            <person name="Goodwin L."/>
            <person name="Pitluck S."/>
            <person name="Chertkov O."/>
            <person name="Detter J.C."/>
            <person name="Han C."/>
            <person name="Tapia R."/>
            <person name="Land M."/>
            <person name="Hauser L."/>
            <person name="Jeffries C."/>
            <person name="Kyrpides N."/>
            <person name="Ivanova N."/>
            <person name="Mikhailova N."/>
            <person name="Brumm P."/>
            <person name="Mead D."/>
            <person name="Woyke T."/>
        </authorList>
    </citation>
    <scope>NUCLEOTIDE SEQUENCE [LARGE SCALE GENOMIC DNA]</scope>
    <source>
        <strain evidence="4">DSM 2522</strain>
    </source>
</reference>
<dbReference type="PANTHER" id="PTHR11839">
    <property type="entry name" value="UDP/ADP-SUGAR PYROPHOSPHATASE"/>
    <property type="match status" value="1"/>
</dbReference>
<dbReference type="GO" id="GO:0005829">
    <property type="term" value="C:cytosol"/>
    <property type="evidence" value="ECO:0007669"/>
    <property type="project" value="TreeGrafter"/>
</dbReference>
<evidence type="ECO:0000313" key="5">
    <source>
        <dbReference type="Proteomes" id="UP000001401"/>
    </source>
</evidence>
<dbReference type="Pfam" id="PF00293">
    <property type="entry name" value="NUDIX"/>
    <property type="match status" value="1"/>
</dbReference>
<name>E6TYJ4_EVAC2</name>
<keyword evidence="5" id="KW-1185">Reference proteome</keyword>
<dbReference type="InterPro" id="IPR015797">
    <property type="entry name" value="NUDIX_hydrolase-like_dom_sf"/>
</dbReference>
<feature type="domain" description="Nudix hydrolase" evidence="3">
    <location>
        <begin position="40"/>
        <end position="169"/>
    </location>
</feature>
<dbReference type="GO" id="GO:0016787">
    <property type="term" value="F:hydrolase activity"/>
    <property type="evidence" value="ECO:0007669"/>
    <property type="project" value="UniProtKB-KW"/>
</dbReference>
<dbReference type="GO" id="GO:0006753">
    <property type="term" value="P:nucleoside phosphate metabolic process"/>
    <property type="evidence" value="ECO:0007669"/>
    <property type="project" value="TreeGrafter"/>
</dbReference>
<dbReference type="Gene3D" id="3.90.79.10">
    <property type="entry name" value="Nucleoside Triphosphate Pyrophosphohydrolase"/>
    <property type="match status" value="1"/>
</dbReference>
<dbReference type="Proteomes" id="UP000001401">
    <property type="component" value="Chromosome"/>
</dbReference>
<accession>E6TYJ4</accession>
<dbReference type="eggNOG" id="COG0494">
    <property type="taxonomic scope" value="Bacteria"/>
</dbReference>
<dbReference type="AlphaFoldDB" id="E6TYJ4"/>
<evidence type="ECO:0000313" key="4">
    <source>
        <dbReference type="EMBL" id="ADU30044.1"/>
    </source>
</evidence>
<dbReference type="HOGENOM" id="CLU_062658_5_1_9"/>
<dbReference type="PANTHER" id="PTHR11839:SF18">
    <property type="entry name" value="NUDIX HYDROLASE DOMAIN-CONTAINING PROTEIN"/>
    <property type="match status" value="1"/>
</dbReference>
<protein>
    <submittedName>
        <fullName evidence="4">NUDIX hydrolase</fullName>
    </submittedName>
</protein>
<dbReference type="InterPro" id="IPR000086">
    <property type="entry name" value="NUDIX_hydrolase_dom"/>
</dbReference>
<dbReference type="SUPFAM" id="SSF55811">
    <property type="entry name" value="Nudix"/>
    <property type="match status" value="1"/>
</dbReference>
<dbReference type="EMBL" id="CP002394">
    <property type="protein sequence ID" value="ADU30044.1"/>
    <property type="molecule type" value="Genomic_DNA"/>
</dbReference>
<dbReference type="RefSeq" id="WP_013488381.1">
    <property type="nucleotide sequence ID" value="NC_014829.1"/>
</dbReference>
<dbReference type="GO" id="GO:0019693">
    <property type="term" value="P:ribose phosphate metabolic process"/>
    <property type="evidence" value="ECO:0007669"/>
    <property type="project" value="TreeGrafter"/>
</dbReference>
<dbReference type="PROSITE" id="PS51462">
    <property type="entry name" value="NUDIX"/>
    <property type="match status" value="1"/>
</dbReference>
<dbReference type="PROSITE" id="PS00893">
    <property type="entry name" value="NUDIX_BOX"/>
    <property type="match status" value="1"/>
</dbReference>
<evidence type="ECO:0000256" key="1">
    <source>
        <dbReference type="ARBA" id="ARBA00001946"/>
    </source>
</evidence>
<keyword evidence="2 4" id="KW-0378">Hydrolase</keyword>
<dbReference type="KEGG" id="bco:Bcell_1782"/>